<dbReference type="PANTHER" id="PTHR43116">
    <property type="entry name" value="PEPTIDE CHAIN RELEASE FACTOR 2"/>
    <property type="match status" value="1"/>
</dbReference>
<evidence type="ECO:0000313" key="8">
    <source>
        <dbReference type="Proteomes" id="UP000229459"/>
    </source>
</evidence>
<dbReference type="Pfam" id="PF03462">
    <property type="entry name" value="PCRF"/>
    <property type="match status" value="1"/>
</dbReference>
<feature type="domain" description="Prokaryotic-type class I peptide chain release factors" evidence="6">
    <location>
        <begin position="242"/>
        <end position="258"/>
    </location>
</feature>
<evidence type="ECO:0000313" key="7">
    <source>
        <dbReference type="EMBL" id="PIP52950.1"/>
    </source>
</evidence>
<keyword evidence="2 4" id="KW-0488">Methylation</keyword>
<dbReference type="AlphaFoldDB" id="A0A2H0B7B4"/>
<evidence type="ECO:0000256" key="1">
    <source>
        <dbReference type="ARBA" id="ARBA00010835"/>
    </source>
</evidence>
<evidence type="ECO:0000256" key="4">
    <source>
        <dbReference type="HAMAP-Rule" id="MF_00094"/>
    </source>
</evidence>
<dbReference type="Proteomes" id="UP000229459">
    <property type="component" value="Unassembled WGS sequence"/>
</dbReference>
<comment type="similarity">
    <text evidence="1 4">Belongs to the prokaryotic/mitochondrial release factor family.</text>
</comment>
<dbReference type="InterPro" id="IPR000352">
    <property type="entry name" value="Pep_chain_release_fac_I"/>
</dbReference>
<dbReference type="Gene3D" id="1.20.58.410">
    <property type="entry name" value="Release factor"/>
    <property type="match status" value="1"/>
</dbReference>
<dbReference type="Gene3D" id="3.30.160.20">
    <property type="match status" value="1"/>
</dbReference>
<dbReference type="PANTHER" id="PTHR43116:SF3">
    <property type="entry name" value="CLASS I PEPTIDE CHAIN RELEASE FACTOR"/>
    <property type="match status" value="1"/>
</dbReference>
<comment type="function">
    <text evidence="4">Peptide chain release factor 2 directs the termination of translation in response to the peptide chain termination codons UGA and UAA.</text>
</comment>
<organism evidence="7 8">
    <name type="scientific">Candidatus Beckwithbacteria bacterium CG23_combo_of_CG06-09_8_20_14_all_34_8</name>
    <dbReference type="NCBI Taxonomy" id="1974497"/>
    <lineage>
        <taxon>Bacteria</taxon>
        <taxon>Candidatus Beckwithiibacteriota</taxon>
    </lineage>
</organism>
<dbReference type="SUPFAM" id="SSF75620">
    <property type="entry name" value="Release factor"/>
    <property type="match status" value="1"/>
</dbReference>
<accession>A0A2H0B7B4</accession>
<evidence type="ECO:0000259" key="6">
    <source>
        <dbReference type="PROSITE" id="PS00745"/>
    </source>
</evidence>
<protein>
    <recommendedName>
        <fullName evidence="4 5">Peptide chain release factor 2</fullName>
        <shortName evidence="4">RF-2</shortName>
    </recommendedName>
</protein>
<evidence type="ECO:0000256" key="3">
    <source>
        <dbReference type="ARBA" id="ARBA00022917"/>
    </source>
</evidence>
<dbReference type="InterPro" id="IPR045853">
    <property type="entry name" value="Pep_chain_release_fac_I_sf"/>
</dbReference>
<comment type="caution">
    <text evidence="7">The sequence shown here is derived from an EMBL/GenBank/DDBJ whole genome shotgun (WGS) entry which is preliminary data.</text>
</comment>
<sequence length="361" mass="41628">MSQIRDQFIELEQRLIPIINKLELGRKQESINRLERESSHNNFWDNPTKAQEKMQELTALKEDIAKVAQSQKIITDNIETLNLMENELTTQDELVLTKDYIEAKLLVDELEKQVFLSGKYDKNGAIFSIHAGQGGTEACDWAAMLQRMYERYFERKKWKYSVADIRKGDEAGIKSITFLINGRYVYGYLKGERGTHRLVRLSPFNADNLRQTSFAGVEVSPLLDDDLVTKIRPEDIDFEAFRSGGHGGQNVNKVSTAVRLKHIPTGITVECQIQRTQEQNRKIALQLLQGKLWVIEEEKRSKEMSRVTGEHKLHSWGNQIRNYVLHPYQLVKDTRTNIETSDTQGVLDGDIDQFIEAELKM</sequence>
<dbReference type="EMBL" id="PCSR01000089">
    <property type="protein sequence ID" value="PIP52950.1"/>
    <property type="molecule type" value="Genomic_DNA"/>
</dbReference>
<dbReference type="GO" id="GO:0016149">
    <property type="term" value="F:translation release factor activity, codon specific"/>
    <property type="evidence" value="ECO:0007669"/>
    <property type="project" value="UniProtKB-UniRule"/>
</dbReference>
<comment type="subcellular location">
    <subcellularLocation>
        <location evidence="4">Cytoplasm</location>
    </subcellularLocation>
</comment>
<keyword evidence="3 4" id="KW-0648">Protein biosynthesis</keyword>
<keyword evidence="4" id="KW-0963">Cytoplasm</keyword>
<evidence type="ECO:0000256" key="5">
    <source>
        <dbReference type="NCBIfam" id="TIGR00020"/>
    </source>
</evidence>
<dbReference type="SMART" id="SM00937">
    <property type="entry name" value="PCRF"/>
    <property type="match status" value="1"/>
</dbReference>
<dbReference type="Gene3D" id="3.30.70.1660">
    <property type="match status" value="1"/>
</dbReference>
<feature type="modified residue" description="N5-methylglutamine" evidence="4">
    <location>
        <position position="249"/>
    </location>
</feature>
<dbReference type="Pfam" id="PF00472">
    <property type="entry name" value="RF-1"/>
    <property type="match status" value="1"/>
</dbReference>
<gene>
    <name evidence="4" type="primary">prfB</name>
    <name evidence="7" type="ORF">COX08_03815</name>
</gene>
<proteinExistence type="inferred from homology"/>
<dbReference type="InterPro" id="IPR005139">
    <property type="entry name" value="PCRF"/>
</dbReference>
<comment type="PTM">
    <text evidence="4">Methylated by PrmC. Methylation increases the termination efficiency of RF2.</text>
</comment>
<evidence type="ECO:0000256" key="2">
    <source>
        <dbReference type="ARBA" id="ARBA00022481"/>
    </source>
</evidence>
<name>A0A2H0B7B4_9BACT</name>
<dbReference type="NCBIfam" id="TIGR00020">
    <property type="entry name" value="prfB"/>
    <property type="match status" value="1"/>
</dbReference>
<dbReference type="InterPro" id="IPR004374">
    <property type="entry name" value="PrfB"/>
</dbReference>
<dbReference type="GO" id="GO:0005737">
    <property type="term" value="C:cytoplasm"/>
    <property type="evidence" value="ECO:0007669"/>
    <property type="project" value="UniProtKB-SubCell"/>
</dbReference>
<dbReference type="HAMAP" id="MF_00094">
    <property type="entry name" value="Rel_fac_2"/>
    <property type="match status" value="1"/>
</dbReference>
<reference evidence="7 8" key="1">
    <citation type="submission" date="2017-09" db="EMBL/GenBank/DDBJ databases">
        <title>Depth-based differentiation of microbial function through sediment-hosted aquifers and enrichment of novel symbionts in the deep terrestrial subsurface.</title>
        <authorList>
            <person name="Probst A.J."/>
            <person name="Ladd B."/>
            <person name="Jarett J.K."/>
            <person name="Geller-Mcgrath D.E."/>
            <person name="Sieber C.M."/>
            <person name="Emerson J.B."/>
            <person name="Anantharaman K."/>
            <person name="Thomas B.C."/>
            <person name="Malmstrom R."/>
            <person name="Stieglmeier M."/>
            <person name="Klingl A."/>
            <person name="Woyke T."/>
            <person name="Ryan C.M."/>
            <person name="Banfield J.F."/>
        </authorList>
    </citation>
    <scope>NUCLEOTIDE SEQUENCE [LARGE SCALE GENOMIC DNA]</scope>
    <source>
        <strain evidence="7">CG23_combo_of_CG06-09_8_20_14_all_34_8</strain>
    </source>
</reference>
<dbReference type="PROSITE" id="PS00745">
    <property type="entry name" value="RF_PROK_I"/>
    <property type="match status" value="1"/>
</dbReference>